<evidence type="ECO:0008006" key="4">
    <source>
        <dbReference type="Google" id="ProtNLM"/>
    </source>
</evidence>
<name>A0A139IG20_9PEZI</name>
<dbReference type="PANTHER" id="PTHR38123">
    <property type="entry name" value="CELL WALL SERINE-THREONINE-RICH GALACTOMANNOPROTEIN MP1 (AFU_ORTHOLOGUE AFUA_4G03240)"/>
    <property type="match status" value="1"/>
</dbReference>
<dbReference type="Proteomes" id="UP000073492">
    <property type="component" value="Unassembled WGS sequence"/>
</dbReference>
<sequence>MIALSRLLLLATSVTALVLPRNAAKIQADLETLNQDYNSLKQADQSHAAGGDALSVQSAVDKVSTDTTLATTDAKLSTTLSNSDSQAINSYISGTLEPSIKAAIQATEANKVRVAKAGLTRAVQAELKQLKDETDALGNALVAITLAKAGVSDLNKVFAKIDVGYDEGITAFS</sequence>
<dbReference type="GO" id="GO:0005576">
    <property type="term" value="C:extracellular region"/>
    <property type="evidence" value="ECO:0007669"/>
    <property type="project" value="TreeGrafter"/>
</dbReference>
<proteinExistence type="predicted"/>
<dbReference type="Pfam" id="PF12296">
    <property type="entry name" value="HsbA"/>
    <property type="match status" value="1"/>
</dbReference>
<comment type="caution">
    <text evidence="2">The sequence shown here is derived from an EMBL/GenBank/DDBJ whole genome shotgun (WGS) entry which is preliminary data.</text>
</comment>
<dbReference type="EMBL" id="LFZO01000113">
    <property type="protein sequence ID" value="KXT13532.1"/>
    <property type="molecule type" value="Genomic_DNA"/>
</dbReference>
<keyword evidence="3" id="KW-1185">Reference proteome</keyword>
<dbReference type="AlphaFoldDB" id="A0A139IG20"/>
<evidence type="ECO:0000313" key="2">
    <source>
        <dbReference type="EMBL" id="KXT13532.1"/>
    </source>
</evidence>
<reference evidence="2 3" key="1">
    <citation type="submission" date="2015-07" db="EMBL/GenBank/DDBJ databases">
        <title>Comparative genomics of the Sigatoka disease complex on banana suggests a link between parallel evolutionary changes in Pseudocercospora fijiensis and Pseudocercospora eumusae and increased virulence on the banana host.</title>
        <authorList>
            <person name="Chang T.-C."/>
            <person name="Salvucci A."/>
            <person name="Crous P.W."/>
            <person name="Stergiopoulos I."/>
        </authorList>
    </citation>
    <scope>NUCLEOTIDE SEQUENCE [LARGE SCALE GENOMIC DNA]</scope>
    <source>
        <strain evidence="2 3">CBS 116634</strain>
    </source>
</reference>
<keyword evidence="1" id="KW-0732">Signal</keyword>
<gene>
    <name evidence="2" type="ORF">AC579_4154</name>
</gene>
<dbReference type="STRING" id="113226.A0A139IG20"/>
<evidence type="ECO:0000256" key="1">
    <source>
        <dbReference type="SAM" id="SignalP"/>
    </source>
</evidence>
<protein>
    <recommendedName>
        <fullName evidence="4">Hydrophobic surface binding protein</fullName>
    </recommendedName>
</protein>
<feature type="signal peptide" evidence="1">
    <location>
        <begin position="1"/>
        <end position="16"/>
    </location>
</feature>
<dbReference type="InterPro" id="IPR021054">
    <property type="entry name" value="Cell_wall_mannoprotein_1"/>
</dbReference>
<dbReference type="PANTHER" id="PTHR38123:SF1">
    <property type="entry name" value="HYDROPHOBIC SURFACE BINDING PROTEIN"/>
    <property type="match status" value="1"/>
</dbReference>
<dbReference type="OrthoDB" id="3485059at2759"/>
<organism evidence="2 3">
    <name type="scientific">Pseudocercospora musae</name>
    <dbReference type="NCBI Taxonomy" id="113226"/>
    <lineage>
        <taxon>Eukaryota</taxon>
        <taxon>Fungi</taxon>
        <taxon>Dikarya</taxon>
        <taxon>Ascomycota</taxon>
        <taxon>Pezizomycotina</taxon>
        <taxon>Dothideomycetes</taxon>
        <taxon>Dothideomycetidae</taxon>
        <taxon>Mycosphaerellales</taxon>
        <taxon>Mycosphaerellaceae</taxon>
        <taxon>Pseudocercospora</taxon>
    </lineage>
</organism>
<feature type="chain" id="PRO_5007297419" description="Hydrophobic surface binding protein" evidence="1">
    <location>
        <begin position="17"/>
        <end position="173"/>
    </location>
</feature>
<dbReference type="Gene3D" id="1.20.1280.140">
    <property type="match status" value="1"/>
</dbReference>
<accession>A0A139IG20</accession>
<evidence type="ECO:0000313" key="3">
    <source>
        <dbReference type="Proteomes" id="UP000073492"/>
    </source>
</evidence>